<dbReference type="AlphaFoldDB" id="A0A7T8QUH9"/>
<protein>
    <submittedName>
        <fullName evidence="2">Cytolysin Src1like</fullName>
    </submittedName>
</protein>
<evidence type="ECO:0000313" key="3">
    <source>
        <dbReference type="Proteomes" id="UP000595437"/>
    </source>
</evidence>
<dbReference type="Proteomes" id="UP000595437">
    <property type="component" value="Chromosome 5"/>
</dbReference>
<keyword evidence="3" id="KW-1185">Reference proteome</keyword>
<evidence type="ECO:0000256" key="1">
    <source>
        <dbReference type="SAM" id="MobiDB-lite"/>
    </source>
</evidence>
<gene>
    <name evidence="2" type="ORF">FKW44_008773</name>
</gene>
<sequence length="59" mass="6363">MDPEQPLLLRSPGLTKQPRHTHGLPGQLDPTSHVRRPGSSNSTPPSLFETSIPSIGLLL</sequence>
<accession>A0A7T8QUH9</accession>
<dbReference type="EMBL" id="CP045894">
    <property type="protein sequence ID" value="QQP55550.1"/>
    <property type="molecule type" value="Genomic_DNA"/>
</dbReference>
<evidence type="ECO:0000313" key="2">
    <source>
        <dbReference type="EMBL" id="QQP55550.1"/>
    </source>
</evidence>
<name>A0A7T8QUH9_CALRO</name>
<reference evidence="3" key="1">
    <citation type="submission" date="2021-01" db="EMBL/GenBank/DDBJ databases">
        <title>Caligus Genome Assembly.</title>
        <authorList>
            <person name="Gallardo-Escarate C."/>
        </authorList>
    </citation>
    <scope>NUCLEOTIDE SEQUENCE [LARGE SCALE GENOMIC DNA]</scope>
</reference>
<organism evidence="2 3">
    <name type="scientific">Caligus rogercresseyi</name>
    <name type="common">Sea louse</name>
    <dbReference type="NCBI Taxonomy" id="217165"/>
    <lineage>
        <taxon>Eukaryota</taxon>
        <taxon>Metazoa</taxon>
        <taxon>Ecdysozoa</taxon>
        <taxon>Arthropoda</taxon>
        <taxon>Crustacea</taxon>
        <taxon>Multicrustacea</taxon>
        <taxon>Hexanauplia</taxon>
        <taxon>Copepoda</taxon>
        <taxon>Siphonostomatoida</taxon>
        <taxon>Caligidae</taxon>
        <taxon>Caligus</taxon>
    </lineage>
</organism>
<proteinExistence type="predicted"/>
<feature type="region of interest" description="Disordered" evidence="1">
    <location>
        <begin position="1"/>
        <end position="59"/>
    </location>
</feature>
<feature type="compositionally biased region" description="Polar residues" evidence="1">
    <location>
        <begin position="38"/>
        <end position="53"/>
    </location>
</feature>